<gene>
    <name evidence="1" type="ORF">QWZ15_12435</name>
</gene>
<proteinExistence type="predicted"/>
<evidence type="ECO:0000313" key="1">
    <source>
        <dbReference type="EMBL" id="MDN3688642.1"/>
    </source>
</evidence>
<keyword evidence="2" id="KW-1185">Reference proteome</keyword>
<sequence length="81" mass="8918">MFSSCHPENAGRFRLVPSAESGIDFTYAIIETDSFNILTEEFIYNGAGVGMADFNRDGLPDLFFAGNEVDNHLVQRGDPIS</sequence>
<accession>A0ABT8C931</accession>
<evidence type="ECO:0008006" key="3">
    <source>
        <dbReference type="Google" id="ProtNLM"/>
    </source>
</evidence>
<evidence type="ECO:0000313" key="2">
    <source>
        <dbReference type="Proteomes" id="UP001236663"/>
    </source>
</evidence>
<organism evidence="1 2">
    <name type="scientific">Cyclobacterium jeungdonense</name>
    <dbReference type="NCBI Taxonomy" id="708087"/>
    <lineage>
        <taxon>Bacteria</taxon>
        <taxon>Pseudomonadati</taxon>
        <taxon>Bacteroidota</taxon>
        <taxon>Cytophagia</taxon>
        <taxon>Cytophagales</taxon>
        <taxon>Cyclobacteriaceae</taxon>
        <taxon>Cyclobacterium</taxon>
    </lineage>
</organism>
<name>A0ABT8C931_9BACT</name>
<dbReference type="RefSeq" id="WP_163387161.1">
    <property type="nucleotide sequence ID" value="NZ_JAUFQS010000011.1"/>
</dbReference>
<dbReference type="Proteomes" id="UP001236663">
    <property type="component" value="Unassembled WGS sequence"/>
</dbReference>
<dbReference type="InterPro" id="IPR028994">
    <property type="entry name" value="Integrin_alpha_N"/>
</dbReference>
<dbReference type="SUPFAM" id="SSF69318">
    <property type="entry name" value="Integrin alpha N-terminal domain"/>
    <property type="match status" value="1"/>
</dbReference>
<protein>
    <recommendedName>
        <fullName evidence="3">VCBS repeat-containing protein</fullName>
    </recommendedName>
</protein>
<reference evidence="2" key="1">
    <citation type="journal article" date="2019" name="Int. J. Syst. Evol. Microbiol.">
        <title>The Global Catalogue of Microorganisms (GCM) 10K type strain sequencing project: providing services to taxonomists for standard genome sequencing and annotation.</title>
        <authorList>
            <consortium name="The Broad Institute Genomics Platform"/>
            <consortium name="The Broad Institute Genome Sequencing Center for Infectious Disease"/>
            <person name="Wu L."/>
            <person name="Ma J."/>
        </authorList>
    </citation>
    <scope>NUCLEOTIDE SEQUENCE [LARGE SCALE GENOMIC DNA]</scope>
    <source>
        <strain evidence="2">CECT 7706</strain>
    </source>
</reference>
<dbReference type="EMBL" id="JAUFQS010000011">
    <property type="protein sequence ID" value="MDN3688642.1"/>
    <property type="molecule type" value="Genomic_DNA"/>
</dbReference>
<comment type="caution">
    <text evidence="1">The sequence shown here is derived from an EMBL/GenBank/DDBJ whole genome shotgun (WGS) entry which is preliminary data.</text>
</comment>